<sequence length="66" mass="6910">MLFGSELNAVAAELDCNGERIDKLAGYIEGINANKQTSLTVASILLGAVTTVTATTVNNKKASQRI</sequence>
<dbReference type="EMBL" id="JAUTBA010000001">
    <property type="protein sequence ID" value="MDQ1150774.1"/>
    <property type="molecule type" value="Genomic_DNA"/>
</dbReference>
<proteinExistence type="predicted"/>
<name>A0ABU0U7I9_9SPHI</name>
<accession>A0ABU0U7I9</accession>
<protein>
    <submittedName>
        <fullName evidence="1">Uncharacterized protein</fullName>
    </submittedName>
</protein>
<comment type="caution">
    <text evidence="1">The sequence shown here is derived from an EMBL/GenBank/DDBJ whole genome shotgun (WGS) entry which is preliminary data.</text>
</comment>
<keyword evidence="2" id="KW-1185">Reference proteome</keyword>
<gene>
    <name evidence="1" type="ORF">QE382_002758</name>
</gene>
<organism evidence="1 2">
    <name type="scientific">Sphingobacterium zeae</name>
    <dbReference type="NCBI Taxonomy" id="1776859"/>
    <lineage>
        <taxon>Bacteria</taxon>
        <taxon>Pseudomonadati</taxon>
        <taxon>Bacteroidota</taxon>
        <taxon>Sphingobacteriia</taxon>
        <taxon>Sphingobacteriales</taxon>
        <taxon>Sphingobacteriaceae</taxon>
        <taxon>Sphingobacterium</taxon>
    </lineage>
</organism>
<dbReference type="Proteomes" id="UP001244640">
    <property type="component" value="Unassembled WGS sequence"/>
</dbReference>
<reference evidence="1 2" key="1">
    <citation type="submission" date="2023-07" db="EMBL/GenBank/DDBJ databases">
        <title>Functional and genomic diversity of the sorghum phyllosphere microbiome.</title>
        <authorList>
            <person name="Shade A."/>
        </authorList>
    </citation>
    <scope>NUCLEOTIDE SEQUENCE [LARGE SCALE GENOMIC DNA]</scope>
    <source>
        <strain evidence="1 2">SORGH_AS_0892</strain>
    </source>
</reference>
<evidence type="ECO:0000313" key="1">
    <source>
        <dbReference type="EMBL" id="MDQ1150774.1"/>
    </source>
</evidence>
<evidence type="ECO:0000313" key="2">
    <source>
        <dbReference type="Proteomes" id="UP001244640"/>
    </source>
</evidence>